<dbReference type="SUPFAM" id="SSF53098">
    <property type="entry name" value="Ribonuclease H-like"/>
    <property type="match status" value="1"/>
</dbReference>
<keyword evidence="5" id="KW-0539">Nucleus</keyword>
<evidence type="ECO:0008006" key="7">
    <source>
        <dbReference type="Google" id="ProtNLM"/>
    </source>
</evidence>
<name>A0A1X7UVF7_AMPQE</name>
<keyword evidence="3" id="KW-0863">Zinc-finger</keyword>
<dbReference type="STRING" id="400682.A0A1X7UVF7"/>
<dbReference type="GO" id="GO:0005634">
    <property type="term" value="C:nucleus"/>
    <property type="evidence" value="ECO:0007669"/>
    <property type="project" value="UniProtKB-SubCell"/>
</dbReference>
<dbReference type="InterPro" id="IPR052035">
    <property type="entry name" value="ZnF_BED_domain_contain"/>
</dbReference>
<organism evidence="6">
    <name type="scientific">Amphimedon queenslandica</name>
    <name type="common">Sponge</name>
    <dbReference type="NCBI Taxonomy" id="400682"/>
    <lineage>
        <taxon>Eukaryota</taxon>
        <taxon>Metazoa</taxon>
        <taxon>Porifera</taxon>
        <taxon>Demospongiae</taxon>
        <taxon>Heteroscleromorpha</taxon>
        <taxon>Haplosclerida</taxon>
        <taxon>Niphatidae</taxon>
        <taxon>Amphimedon</taxon>
    </lineage>
</organism>
<dbReference type="eggNOG" id="KOG1121">
    <property type="taxonomic scope" value="Eukaryota"/>
</dbReference>
<sequence length="207" mass="23609">MKYSTCKGSLRTKLEESRNIALTTDIWPSRAVEAYITVTAHFFDSSWKLNAYVLETTAFPERHTGVEIAAKLQDIVDDFNINSHISVIVHNQTANMLSSLDILDSKRGWKSLNCVAHCLQLCLKPGFEIAAISRFMSPARKFIGHFNHSVVATEALKRKQQQMSTDSNCKFEKLIKDCPTKWNPSFLMLQRLIELRWPITAYYCCAS</sequence>
<dbReference type="EnsemblMetazoa" id="Aqu2.1.31758_001">
    <property type="protein sequence ID" value="Aqu2.1.31758_001"/>
    <property type="gene ID" value="Aqu2.1.31758"/>
</dbReference>
<protein>
    <recommendedName>
        <fullName evidence="7">DUF659 domain-containing protein</fullName>
    </recommendedName>
</protein>
<evidence type="ECO:0000313" key="6">
    <source>
        <dbReference type="EnsemblMetazoa" id="Aqu2.1.31758_001"/>
    </source>
</evidence>
<dbReference type="PANTHER" id="PTHR46481">
    <property type="entry name" value="ZINC FINGER BED DOMAIN-CONTAINING PROTEIN 4"/>
    <property type="match status" value="1"/>
</dbReference>
<evidence type="ECO:0000256" key="5">
    <source>
        <dbReference type="ARBA" id="ARBA00023242"/>
    </source>
</evidence>
<dbReference type="AlphaFoldDB" id="A0A1X7UVF7"/>
<comment type="subcellular location">
    <subcellularLocation>
        <location evidence="1">Nucleus</location>
    </subcellularLocation>
</comment>
<evidence type="ECO:0000256" key="1">
    <source>
        <dbReference type="ARBA" id="ARBA00004123"/>
    </source>
</evidence>
<keyword evidence="2" id="KW-0479">Metal-binding</keyword>
<evidence type="ECO:0000256" key="2">
    <source>
        <dbReference type="ARBA" id="ARBA00022723"/>
    </source>
</evidence>
<keyword evidence="4" id="KW-0862">Zinc</keyword>
<dbReference type="GO" id="GO:0008270">
    <property type="term" value="F:zinc ion binding"/>
    <property type="evidence" value="ECO:0007669"/>
    <property type="project" value="UniProtKB-KW"/>
</dbReference>
<proteinExistence type="predicted"/>
<dbReference type="PANTHER" id="PTHR46481:SF10">
    <property type="entry name" value="ZINC FINGER BED DOMAIN-CONTAINING PROTEIN 39"/>
    <property type="match status" value="1"/>
</dbReference>
<dbReference type="InParanoid" id="A0A1X7UVF7"/>
<dbReference type="InterPro" id="IPR012337">
    <property type="entry name" value="RNaseH-like_sf"/>
</dbReference>
<accession>A0A1X7UVF7</accession>
<reference evidence="6" key="1">
    <citation type="submission" date="2017-05" db="UniProtKB">
        <authorList>
            <consortium name="EnsemblMetazoa"/>
        </authorList>
    </citation>
    <scope>IDENTIFICATION</scope>
</reference>
<dbReference type="OrthoDB" id="1607513at2759"/>
<evidence type="ECO:0000256" key="4">
    <source>
        <dbReference type="ARBA" id="ARBA00022833"/>
    </source>
</evidence>
<evidence type="ECO:0000256" key="3">
    <source>
        <dbReference type="ARBA" id="ARBA00022771"/>
    </source>
</evidence>